<protein>
    <submittedName>
        <fullName evidence="1">Uncharacterized protein</fullName>
    </submittedName>
</protein>
<evidence type="ECO:0000313" key="1">
    <source>
        <dbReference type="EMBL" id="KKN81081.1"/>
    </source>
</evidence>
<reference evidence="1" key="1">
    <citation type="journal article" date="2015" name="Nature">
        <title>Complex archaea that bridge the gap between prokaryotes and eukaryotes.</title>
        <authorList>
            <person name="Spang A."/>
            <person name="Saw J.H."/>
            <person name="Jorgensen S.L."/>
            <person name="Zaremba-Niedzwiedzka K."/>
            <person name="Martijn J."/>
            <person name="Lind A.E."/>
            <person name="van Eijk R."/>
            <person name="Schleper C."/>
            <person name="Guy L."/>
            <person name="Ettema T.J."/>
        </authorList>
    </citation>
    <scope>NUCLEOTIDE SEQUENCE</scope>
</reference>
<dbReference type="AlphaFoldDB" id="A0A0F9W5X3"/>
<proteinExistence type="predicted"/>
<dbReference type="EMBL" id="LAZR01000220">
    <property type="protein sequence ID" value="KKN81081.1"/>
    <property type="molecule type" value="Genomic_DNA"/>
</dbReference>
<comment type="caution">
    <text evidence="1">The sequence shown here is derived from an EMBL/GenBank/DDBJ whole genome shotgun (WGS) entry which is preliminary data.</text>
</comment>
<accession>A0A0F9W5X3</accession>
<name>A0A0F9W5X3_9ZZZZ</name>
<organism evidence="1">
    <name type="scientific">marine sediment metagenome</name>
    <dbReference type="NCBI Taxonomy" id="412755"/>
    <lineage>
        <taxon>unclassified sequences</taxon>
        <taxon>metagenomes</taxon>
        <taxon>ecological metagenomes</taxon>
    </lineage>
</organism>
<gene>
    <name evidence="1" type="ORF">LCGC14_0323000</name>
</gene>
<sequence>MTATKMSDDVRDKFVSRLLAILRGEDCMCSEVTCDSCIAQFIECEDFERADIALSRIEQATTVEK</sequence>